<dbReference type="PANTHER" id="PTHR30349:SF64">
    <property type="entry name" value="PROPHAGE INTEGRASE INTD-RELATED"/>
    <property type="match status" value="1"/>
</dbReference>
<dbReference type="Pfam" id="PF14657">
    <property type="entry name" value="Arm-DNA-bind_4"/>
    <property type="match status" value="1"/>
</dbReference>
<dbReference type="GO" id="GO:0003677">
    <property type="term" value="F:DNA binding"/>
    <property type="evidence" value="ECO:0007669"/>
    <property type="project" value="UniProtKB-UniRule"/>
</dbReference>
<dbReference type="EMBL" id="QKZI01000001">
    <property type="protein sequence ID" value="PZX07415.1"/>
    <property type="molecule type" value="Genomic_DNA"/>
</dbReference>
<dbReference type="GO" id="GO:0015074">
    <property type="term" value="P:DNA integration"/>
    <property type="evidence" value="ECO:0007669"/>
    <property type="project" value="UniProtKB-KW"/>
</dbReference>
<dbReference type="InterPro" id="IPR050090">
    <property type="entry name" value="Tyrosine_recombinase_XerCD"/>
</dbReference>
<dbReference type="InterPro" id="IPR002104">
    <property type="entry name" value="Integrase_catalytic"/>
</dbReference>
<organism evidence="8 9">
    <name type="scientific">Psychrobacillus insolitus</name>
    <dbReference type="NCBI Taxonomy" id="1461"/>
    <lineage>
        <taxon>Bacteria</taxon>
        <taxon>Bacillati</taxon>
        <taxon>Bacillota</taxon>
        <taxon>Bacilli</taxon>
        <taxon>Bacillales</taxon>
        <taxon>Bacillaceae</taxon>
        <taxon>Psychrobacillus</taxon>
    </lineage>
</organism>
<evidence type="ECO:0000259" key="6">
    <source>
        <dbReference type="PROSITE" id="PS51898"/>
    </source>
</evidence>
<keyword evidence="4" id="KW-0233">DNA recombination</keyword>
<feature type="domain" description="Core-binding (CB)" evidence="7">
    <location>
        <begin position="63"/>
        <end position="148"/>
    </location>
</feature>
<evidence type="ECO:0000259" key="7">
    <source>
        <dbReference type="PROSITE" id="PS51900"/>
    </source>
</evidence>
<evidence type="ECO:0000256" key="5">
    <source>
        <dbReference type="PROSITE-ProRule" id="PRU01248"/>
    </source>
</evidence>
<dbReference type="Gene3D" id="1.10.150.130">
    <property type="match status" value="1"/>
</dbReference>
<comment type="similarity">
    <text evidence="1">Belongs to the 'phage' integrase family.</text>
</comment>
<sequence length="377" mass="43823">MRGSVKKRGKAYQYVVDVGRDPFTGSRKQKTKGGFKRQKDAQAALNKVLNEIDVQGYIEPSKEIFSFFIESWFTSHYEKRIKETTASNIQSLINKHLIRENPFADKPLSKITTEEIDAFYNLKIDEEYKSSYIRKMHQILNQAFNQAVKWKRIKYNPVIDADPPAVTKEEMKIWSYDEINTFLEHCKGERHHLTFLLAIYTGLRRGEILGLKWSDIDLVNKTIRVQRSLAYIPKKGYILTSTKTRKSNRIVPISDMVVNELVKYRKQQEIWKEQLGEQYQEEDLVICTETGSKQDPRNVLRALKRLITTSNVTHIRFHDLRHTHASILISKGVDVVKVSKRLGHVNAKITLETYAHLVPDEDNDLADVFEKALEKIS</sequence>
<evidence type="ECO:0000256" key="4">
    <source>
        <dbReference type="ARBA" id="ARBA00023172"/>
    </source>
</evidence>
<dbReference type="InterPro" id="IPR004107">
    <property type="entry name" value="Integrase_SAM-like_N"/>
</dbReference>
<evidence type="ECO:0000256" key="3">
    <source>
        <dbReference type="ARBA" id="ARBA00023125"/>
    </source>
</evidence>
<keyword evidence="3 5" id="KW-0238">DNA-binding</keyword>
<evidence type="ECO:0000313" key="8">
    <source>
        <dbReference type="EMBL" id="PZX07415.1"/>
    </source>
</evidence>
<evidence type="ECO:0000256" key="2">
    <source>
        <dbReference type="ARBA" id="ARBA00022908"/>
    </source>
</evidence>
<dbReference type="PROSITE" id="PS51898">
    <property type="entry name" value="TYR_RECOMBINASE"/>
    <property type="match status" value="1"/>
</dbReference>
<dbReference type="AlphaFoldDB" id="A0A2W7MK88"/>
<accession>A0A2W7MK88</accession>
<dbReference type="InterPro" id="IPR028259">
    <property type="entry name" value="AP2-like_int_N"/>
</dbReference>
<dbReference type="Pfam" id="PF14659">
    <property type="entry name" value="Phage_int_SAM_3"/>
    <property type="match status" value="1"/>
</dbReference>
<dbReference type="Proteomes" id="UP000248646">
    <property type="component" value="Unassembled WGS sequence"/>
</dbReference>
<dbReference type="Gene3D" id="1.10.443.10">
    <property type="entry name" value="Intergrase catalytic core"/>
    <property type="match status" value="1"/>
</dbReference>
<dbReference type="SUPFAM" id="SSF56349">
    <property type="entry name" value="DNA breaking-rejoining enzymes"/>
    <property type="match status" value="1"/>
</dbReference>
<name>A0A2W7MK88_9BACI</name>
<keyword evidence="2" id="KW-0229">DNA integration</keyword>
<comment type="caution">
    <text evidence="8">The sequence shown here is derived from an EMBL/GenBank/DDBJ whole genome shotgun (WGS) entry which is preliminary data.</text>
</comment>
<dbReference type="InterPro" id="IPR044068">
    <property type="entry name" value="CB"/>
</dbReference>
<dbReference type="OrthoDB" id="9803188at2"/>
<evidence type="ECO:0000256" key="1">
    <source>
        <dbReference type="ARBA" id="ARBA00008857"/>
    </source>
</evidence>
<protein>
    <submittedName>
        <fullName evidence="8">Site-specific recombinase XerD</fullName>
    </submittedName>
</protein>
<proteinExistence type="inferred from homology"/>
<dbReference type="RefSeq" id="WP_111438064.1">
    <property type="nucleotide sequence ID" value="NZ_QKZI01000001.1"/>
</dbReference>
<dbReference type="PANTHER" id="PTHR30349">
    <property type="entry name" value="PHAGE INTEGRASE-RELATED"/>
    <property type="match status" value="1"/>
</dbReference>
<dbReference type="InterPro" id="IPR010998">
    <property type="entry name" value="Integrase_recombinase_N"/>
</dbReference>
<dbReference type="CDD" id="cd01189">
    <property type="entry name" value="INT_ICEBs1_C_like"/>
    <property type="match status" value="1"/>
</dbReference>
<dbReference type="InterPro" id="IPR011010">
    <property type="entry name" value="DNA_brk_join_enz"/>
</dbReference>
<gene>
    <name evidence="8" type="ORF">C7437_101528</name>
</gene>
<reference evidence="8 9" key="1">
    <citation type="submission" date="2018-06" db="EMBL/GenBank/DDBJ databases">
        <title>Genomic Encyclopedia of Type Strains, Phase IV (KMG-IV): sequencing the most valuable type-strain genomes for metagenomic binning, comparative biology and taxonomic classification.</title>
        <authorList>
            <person name="Goeker M."/>
        </authorList>
    </citation>
    <scope>NUCLEOTIDE SEQUENCE [LARGE SCALE GENOMIC DNA]</scope>
    <source>
        <strain evidence="8 9">DSM 5</strain>
    </source>
</reference>
<evidence type="ECO:0000313" key="9">
    <source>
        <dbReference type="Proteomes" id="UP000248646"/>
    </source>
</evidence>
<feature type="domain" description="Tyr recombinase" evidence="6">
    <location>
        <begin position="169"/>
        <end position="367"/>
    </location>
</feature>
<dbReference type="GO" id="GO:0006310">
    <property type="term" value="P:DNA recombination"/>
    <property type="evidence" value="ECO:0007669"/>
    <property type="project" value="UniProtKB-KW"/>
</dbReference>
<dbReference type="Pfam" id="PF00589">
    <property type="entry name" value="Phage_integrase"/>
    <property type="match status" value="1"/>
</dbReference>
<dbReference type="PROSITE" id="PS51900">
    <property type="entry name" value="CB"/>
    <property type="match status" value="1"/>
</dbReference>
<dbReference type="InterPro" id="IPR013762">
    <property type="entry name" value="Integrase-like_cat_sf"/>
</dbReference>
<keyword evidence="9" id="KW-1185">Reference proteome</keyword>